<dbReference type="InterPro" id="IPR054708">
    <property type="entry name" value="MTPAP-like_central"/>
</dbReference>
<feature type="compositionally biased region" description="Pro residues" evidence="1">
    <location>
        <begin position="24"/>
        <end position="33"/>
    </location>
</feature>
<organism evidence="4">
    <name type="scientific">Davidia involucrata</name>
    <name type="common">Dove tree</name>
    <dbReference type="NCBI Taxonomy" id="16924"/>
    <lineage>
        <taxon>Eukaryota</taxon>
        <taxon>Viridiplantae</taxon>
        <taxon>Streptophyta</taxon>
        <taxon>Embryophyta</taxon>
        <taxon>Tracheophyta</taxon>
        <taxon>Spermatophyta</taxon>
        <taxon>Magnoliopsida</taxon>
        <taxon>eudicotyledons</taxon>
        <taxon>Gunneridae</taxon>
        <taxon>Pentapetalae</taxon>
        <taxon>asterids</taxon>
        <taxon>Cornales</taxon>
        <taxon>Nyssaceae</taxon>
        <taxon>Davidia</taxon>
    </lineage>
</organism>
<dbReference type="Gene3D" id="3.30.460.10">
    <property type="entry name" value="Beta Polymerase, domain 2"/>
    <property type="match status" value="1"/>
</dbReference>
<dbReference type="CDD" id="cd05402">
    <property type="entry name" value="NT_PAP_TUTase"/>
    <property type="match status" value="1"/>
</dbReference>
<feature type="compositionally biased region" description="Polar residues" evidence="1">
    <location>
        <begin position="703"/>
        <end position="732"/>
    </location>
</feature>
<dbReference type="InterPro" id="IPR058920">
    <property type="entry name" value="PAP-OAS1-bd-rel"/>
</dbReference>
<dbReference type="PANTHER" id="PTHR45979:SF31">
    <property type="entry name" value="POLYMERASE NUCLEOTIDYL TRANSFERASE DOMAIN-CONTAINING PROTEIN"/>
    <property type="match status" value="1"/>
</dbReference>
<feature type="compositionally biased region" description="Polar residues" evidence="1">
    <location>
        <begin position="739"/>
        <end position="754"/>
    </location>
</feature>
<gene>
    <name evidence="4" type="ORF">Din_027191</name>
</gene>
<feature type="region of interest" description="Disordered" evidence="1">
    <location>
        <begin position="828"/>
        <end position="864"/>
    </location>
</feature>
<accession>A0A5B7AM36</accession>
<dbReference type="Pfam" id="PF22600">
    <property type="entry name" value="MTPAP-like_central"/>
    <property type="match status" value="1"/>
</dbReference>
<dbReference type="SUPFAM" id="SSF81631">
    <property type="entry name" value="PAP/OAS1 substrate-binding domain"/>
    <property type="match status" value="1"/>
</dbReference>
<feature type="region of interest" description="Disordered" evidence="1">
    <location>
        <begin position="20"/>
        <end position="39"/>
    </location>
</feature>
<dbReference type="InterPro" id="IPR043519">
    <property type="entry name" value="NT_sf"/>
</dbReference>
<dbReference type="InterPro" id="IPR058921">
    <property type="entry name" value="PAP/OAS1-rel"/>
</dbReference>
<reference evidence="4" key="1">
    <citation type="submission" date="2019-08" db="EMBL/GenBank/DDBJ databases">
        <title>Reference gene set and small RNA set construction with multiple tissues from Davidia involucrata Baill.</title>
        <authorList>
            <person name="Yang H."/>
            <person name="Zhou C."/>
            <person name="Li G."/>
            <person name="Wang J."/>
            <person name="Gao P."/>
            <person name="Wang M."/>
            <person name="Wang R."/>
            <person name="Zhao Y."/>
        </authorList>
    </citation>
    <scope>NUCLEOTIDE SEQUENCE</scope>
    <source>
        <tissue evidence="4">Mixed with DoveR01_LX</tissue>
    </source>
</reference>
<evidence type="ECO:0000313" key="4">
    <source>
        <dbReference type="EMBL" id="MPA57750.1"/>
    </source>
</evidence>
<name>A0A5B7AM36_DAVIN</name>
<feature type="domain" description="PAP/OAS1 substrate-binding-related" evidence="3">
    <location>
        <begin position="183"/>
        <end position="375"/>
    </location>
</feature>
<feature type="compositionally biased region" description="Polar residues" evidence="1">
    <location>
        <begin position="678"/>
        <end position="689"/>
    </location>
</feature>
<dbReference type="PANTHER" id="PTHR45979">
    <property type="entry name" value="PAP/OAS1 SUBSTRATE-BINDING DOMAIN SUPERFAMILY"/>
    <property type="match status" value="1"/>
</dbReference>
<dbReference type="Gene3D" id="1.10.1410.10">
    <property type="match status" value="1"/>
</dbReference>
<feature type="region of interest" description="Disordered" evidence="1">
    <location>
        <begin position="677"/>
        <end position="758"/>
    </location>
</feature>
<evidence type="ECO:0000256" key="1">
    <source>
        <dbReference type="SAM" id="MobiDB-lite"/>
    </source>
</evidence>
<dbReference type="AlphaFoldDB" id="A0A5B7AM36"/>
<dbReference type="SUPFAM" id="SSF81301">
    <property type="entry name" value="Nucleotidyltransferase"/>
    <property type="match status" value="1"/>
</dbReference>
<feature type="compositionally biased region" description="Basic and acidic residues" evidence="1">
    <location>
        <begin position="845"/>
        <end position="857"/>
    </location>
</feature>
<evidence type="ECO:0008006" key="5">
    <source>
        <dbReference type="Google" id="ProtNLM"/>
    </source>
</evidence>
<dbReference type="EMBL" id="GHES01027191">
    <property type="protein sequence ID" value="MPA57750.1"/>
    <property type="molecule type" value="Transcribed_RNA"/>
</dbReference>
<sequence length="864" mass="95814">MGDLQVCCQEPNGVLTEDRLFPSFSPPLPPSNPDPSSIGEDSWVTAEQTTQEVVCCIQPNLASEDKRTDVIEYIQRLIRCCLGCEVFPYGSVPLKTYLPDGDIDLTALGSPNVEDALARDVLAVLQGEEQNENAEYEVKDTQFIDAEVKLVKCLVQNIVIDISFNQLGGLCTLCFLEQVDRLVGKNHLFKRSIILIKAWCYYESRILGAHHGLISTYALETLVLYIFHLFHSSLNDPLAVLYRFLDYFSKFDWENYCISLNGPVCKSSLPDIVVEMPNNWKDDLMLSEEFLRNCMDMFSVPSRGIETKLRAFPQKHLNIIDPLKENNNLGRSVHRGNFYRIRSAFKYGARKLGRILLLPSERIADEIKKFFANTLEGHGNKLMLELQNLDLTSDVERSGTLSSSFHPKMFEDKMRLKSSNVDCDNTMSGVEKKHTNVFRSELDRYSMEVVSSQVVSEMGCLTDGIAVSGYQLAGDASSRIENDTSDCSPQSSNYSALSGQYYYAPYFYFSGSSTENGKYENGNLYQEKPVDEKMSFDSWLEHRENHLVAGNTVCSYSNNHECVSSSGSAISSPDTNILENFSLDFREGDFAGISGGLETLNPLSDLSGDYDSHIRSLLYGLCCHGYALSAPVLPNPPTLPSQFWNKKPCETVRHSMPLKRNSCSQMNTNGVLGAPFHSLNNPTPSSAAFSSEEKHKPRGTGTYFPNTNGGYSCGERSSQGRGRNQAPGNHSQLQRHTRNSGLAPTLPEANSSEVGSHELPHAQSQVLGHGKSGLSRKSHNHVLGNSHANGFSISSQKLEFGSLGHLEEASSQLASGTYRDWVATPNLASLEGQSSKPAVGNIQERVAEKSYHLKNEDDFPPLSL</sequence>
<evidence type="ECO:0000259" key="2">
    <source>
        <dbReference type="Pfam" id="PF22600"/>
    </source>
</evidence>
<evidence type="ECO:0000259" key="3">
    <source>
        <dbReference type="Pfam" id="PF26180"/>
    </source>
</evidence>
<protein>
    <recommendedName>
        <fullName evidence="5">Polymerase nucleotidyl transferase domain-containing protein</fullName>
    </recommendedName>
</protein>
<feature type="domain" description="Poly(A) RNA polymerase mitochondrial-like central palm" evidence="2">
    <location>
        <begin position="51"/>
        <end position="170"/>
    </location>
</feature>
<proteinExistence type="predicted"/>
<dbReference type="Pfam" id="PF26180">
    <property type="entry name" value="PAP-OAS1"/>
    <property type="match status" value="1"/>
</dbReference>